<accession>A0A809ZXZ0</accession>
<feature type="region of interest" description="Disordered" evidence="1">
    <location>
        <begin position="487"/>
        <end position="506"/>
    </location>
</feature>
<gene>
    <name evidence="2" type="ORF">XF5B_39090</name>
</gene>
<sequence length="506" mass="58129">MTDLAALPDDEIIKLARDPFWRIRNLYRVLDKDGKDVLFVPWEEQDKLLREIWYRNIILKARQRGFSTVIQLLMLDTCLFTQNTNAAVIAQDLDAAEVIFRKIKFAYDHLPPIIKQMASLAKDSASELILANNSSLRVATSARSGTLQFLHVSEFGKICAKFPDKAREIITGSLPAVAQTGIAFIESTAEGREGAFYEMTQRAQKTAMLKRPLSMREYKFHFASWWDANEYETDPEFVTITGKEHDYFNKLENLIGRQISLRKRAWYIATRDNEFNGDGQMMLQEYPSTPEEAFSQSTEGVYYAEQMAAARRQGRICALPHDPSVPVNTFWDLGKDDDTAIWFHQKIGAWDHFIDFYEVADAPFSTMVNHMQSLGYTWGRHYLPHDGEQRSWGVEQLKTSKDMLEDLGLRNIEIVPRTPNVTIAIRQCRDAFPKYRFDETRCKAGITHLDNYRKTWNARLGAWTDTPLKNGHQHAADALRQHSQMFQEPAITAGARRKKRPSGMAA</sequence>
<feature type="compositionally biased region" description="Basic residues" evidence="1">
    <location>
        <begin position="495"/>
        <end position="506"/>
    </location>
</feature>
<proteinExistence type="predicted"/>
<dbReference type="InterPro" id="IPR027417">
    <property type="entry name" value="P-loop_NTPase"/>
</dbReference>
<protein>
    <submittedName>
        <fullName evidence="2">Phage terminase large subunit</fullName>
    </submittedName>
</protein>
<dbReference type="Gene3D" id="3.40.50.300">
    <property type="entry name" value="P-loop containing nucleotide triphosphate hydrolases"/>
    <property type="match status" value="1"/>
</dbReference>
<evidence type="ECO:0000313" key="2">
    <source>
        <dbReference type="EMBL" id="BCE56397.1"/>
    </source>
</evidence>
<name>A0A809ZXZ0_9BRAD</name>
<evidence type="ECO:0000256" key="1">
    <source>
        <dbReference type="SAM" id="MobiDB-lite"/>
    </source>
</evidence>
<dbReference type="EMBL" id="AP023095">
    <property type="protein sequence ID" value="BCE56397.1"/>
    <property type="molecule type" value="Genomic_DNA"/>
</dbReference>
<organism evidence="2">
    <name type="scientific">Bradyrhizobium diazoefficiens</name>
    <dbReference type="NCBI Taxonomy" id="1355477"/>
    <lineage>
        <taxon>Bacteria</taxon>
        <taxon>Pseudomonadati</taxon>
        <taxon>Pseudomonadota</taxon>
        <taxon>Alphaproteobacteria</taxon>
        <taxon>Hyphomicrobiales</taxon>
        <taxon>Nitrobacteraceae</taxon>
        <taxon>Bradyrhizobium</taxon>
    </lineage>
</organism>
<reference evidence="2" key="1">
    <citation type="submission" date="2020-05" db="EMBL/GenBank/DDBJ databases">
        <title>Complete genome sequence of Bradyrhizobium diazoefficiens XF5 isolated from soybean nodule.</title>
        <authorList>
            <person name="Noda R."/>
            <person name="Kakizaki K."/>
            <person name="Minamisawa K."/>
        </authorList>
    </citation>
    <scope>NUCLEOTIDE SEQUENCE</scope>
    <source>
        <strain evidence="2">XF5</strain>
    </source>
</reference>
<dbReference type="RefSeq" id="WP_183117511.1">
    <property type="nucleotide sequence ID" value="NZ_AP022638.1"/>
</dbReference>
<dbReference type="AlphaFoldDB" id="A0A809ZXZ0"/>